<keyword evidence="2" id="KW-1185">Reference proteome</keyword>
<evidence type="ECO:0000256" key="1">
    <source>
        <dbReference type="ARBA" id="ARBA00022741"/>
    </source>
</evidence>
<dbReference type="GO" id="GO:0000166">
    <property type="term" value="F:nucleotide binding"/>
    <property type="evidence" value="ECO:0007669"/>
    <property type="project" value="UniProtKB-KW"/>
</dbReference>
<dbReference type="WBParaSite" id="HCON_00027060-00001">
    <property type="protein sequence ID" value="HCON_00027060-00001"/>
    <property type="gene ID" value="HCON_00027060"/>
</dbReference>
<dbReference type="SUPFAM" id="SSF56672">
    <property type="entry name" value="DNA/RNA polymerases"/>
    <property type="match status" value="1"/>
</dbReference>
<organism evidence="2 3">
    <name type="scientific">Haemonchus contortus</name>
    <name type="common">Barber pole worm</name>
    <dbReference type="NCBI Taxonomy" id="6289"/>
    <lineage>
        <taxon>Eukaryota</taxon>
        <taxon>Metazoa</taxon>
        <taxon>Ecdysozoa</taxon>
        <taxon>Nematoda</taxon>
        <taxon>Chromadorea</taxon>
        <taxon>Rhabditida</taxon>
        <taxon>Rhabditina</taxon>
        <taxon>Rhabditomorpha</taxon>
        <taxon>Strongyloidea</taxon>
        <taxon>Trichostrongylidae</taxon>
        <taxon>Haemonchus</taxon>
    </lineage>
</organism>
<keyword evidence="1" id="KW-0547">Nucleotide-binding</keyword>
<dbReference type="Pfam" id="PF02123">
    <property type="entry name" value="RdRP_4"/>
    <property type="match status" value="1"/>
</dbReference>
<dbReference type="GO" id="GO:0003723">
    <property type="term" value="F:RNA binding"/>
    <property type="evidence" value="ECO:0007669"/>
    <property type="project" value="InterPro"/>
</dbReference>
<accession>A0A7I4Y074</accession>
<proteinExistence type="predicted"/>
<sequence length="494" mass="56763">MVIGGSAAENYNLPQAALETILSMAQRPNWPTETRRLHIEQPLRDLVTAINWEKHVRERHKARKLHLNKRLWLELLRWRDVEKMLESEPKLKGFGFQKNEIAVRPQLLAANPEHSFTSRCVLGQFDISYRVHQWAYLGYNACEEVVRRRARSLVIGNNTHVGICVGADFKDFNACHRLRDMANDYSLMERFFTNMWYQKGSETAAVSDWRKCCHWLEEAAQNCWMELEDGRGEERVTVGLFSGIQDTNGTNERRHIVEVARAFRELELYGLLPVGTESHTHIDLRGDDSIIVSPSAANSALLFTALCASGKPMEAVKQEIWSDQCEYLRNKVTAFRCQGYLNRNIGTLISAPFENADRHDVVGRLEAICQQIATIHRRGANTRNCRALQRIMVSYSGRYKRNPEAEACGVNQMWMLPVEVLYGTKADGGLDCNLLSDTQIHLKDKLPPVPRFNKASTRITKDIEVLVRKIKEYDHSRVTIEELTITRIQLETKR</sequence>
<protein>
    <submittedName>
        <fullName evidence="3">M20_dimer domain-containing protein</fullName>
    </submittedName>
</protein>
<evidence type="ECO:0000313" key="2">
    <source>
        <dbReference type="Proteomes" id="UP000025227"/>
    </source>
</evidence>
<dbReference type="AlphaFoldDB" id="A0A7I4Y074"/>
<dbReference type="GO" id="GO:0003968">
    <property type="term" value="F:RNA-directed RNA polymerase activity"/>
    <property type="evidence" value="ECO:0007669"/>
    <property type="project" value="InterPro"/>
</dbReference>
<dbReference type="OrthoDB" id="5892328at2759"/>
<evidence type="ECO:0000313" key="3">
    <source>
        <dbReference type="WBParaSite" id="HCON_00027060-00001"/>
    </source>
</evidence>
<dbReference type="GO" id="GO:0006351">
    <property type="term" value="P:DNA-templated transcription"/>
    <property type="evidence" value="ECO:0007669"/>
    <property type="project" value="InterPro"/>
</dbReference>
<dbReference type="InterPro" id="IPR043502">
    <property type="entry name" value="DNA/RNA_pol_sf"/>
</dbReference>
<dbReference type="Proteomes" id="UP000025227">
    <property type="component" value="Unplaced"/>
</dbReference>
<dbReference type="InterPro" id="IPR001795">
    <property type="entry name" value="RNA-dir_pol_luteovirus"/>
</dbReference>
<name>A0A7I4Y074_HAECO</name>
<reference evidence="3" key="1">
    <citation type="submission" date="2020-12" db="UniProtKB">
        <authorList>
            <consortium name="WormBaseParasite"/>
        </authorList>
    </citation>
    <scope>IDENTIFICATION</scope>
    <source>
        <strain evidence="3">MHco3</strain>
    </source>
</reference>